<reference evidence="3" key="3">
    <citation type="journal article" date="2017" name="Nature">
        <title>Genome sequence of the progenitor of the wheat D genome Aegilops tauschii.</title>
        <authorList>
            <person name="Luo M.C."/>
            <person name="Gu Y.Q."/>
            <person name="Puiu D."/>
            <person name="Wang H."/>
            <person name="Twardziok S.O."/>
            <person name="Deal K.R."/>
            <person name="Huo N."/>
            <person name="Zhu T."/>
            <person name="Wang L."/>
            <person name="Wang Y."/>
            <person name="McGuire P.E."/>
            <person name="Liu S."/>
            <person name="Long H."/>
            <person name="Ramasamy R.K."/>
            <person name="Rodriguez J.C."/>
            <person name="Van S.L."/>
            <person name="Yuan L."/>
            <person name="Wang Z."/>
            <person name="Xia Z."/>
            <person name="Xiao L."/>
            <person name="Anderson O.D."/>
            <person name="Ouyang S."/>
            <person name="Liang Y."/>
            <person name="Zimin A.V."/>
            <person name="Pertea G."/>
            <person name="Qi P."/>
            <person name="Bennetzen J.L."/>
            <person name="Dai X."/>
            <person name="Dawson M.W."/>
            <person name="Muller H.G."/>
            <person name="Kugler K."/>
            <person name="Rivarola-Duarte L."/>
            <person name="Spannagl M."/>
            <person name="Mayer K.F.X."/>
            <person name="Lu F.H."/>
            <person name="Bevan M.W."/>
            <person name="Leroy P."/>
            <person name="Li P."/>
            <person name="You F.M."/>
            <person name="Sun Q."/>
            <person name="Liu Z."/>
            <person name="Lyons E."/>
            <person name="Wicker T."/>
            <person name="Salzberg S.L."/>
            <person name="Devos K.M."/>
            <person name="Dvorak J."/>
        </authorList>
    </citation>
    <scope>NUCLEOTIDE SEQUENCE [LARGE SCALE GENOMIC DNA]</scope>
    <source>
        <strain evidence="3">cv. AL8/78</strain>
    </source>
</reference>
<dbReference type="Pfam" id="PF00232">
    <property type="entry name" value="Glyco_hydro_1"/>
    <property type="match status" value="1"/>
</dbReference>
<dbReference type="AlphaFoldDB" id="A0A453G546"/>
<sequence>AKQGGQVGFVIDCEWAEPMSDKMEDQAAAARRIDFQLGWFLDPIYFGDYPESMRQRVGEYLPKFSEKDRELMRNKIDFIGLNHYTTRIIGNRPNPQPQEIHFYQVEQIERSGTMIHLSKTCLFCLEKQAQHQLKDAGLSIKTAVCRQQAWQKYFTLLIRKNSPSPLPIESIYLFLTLGEL</sequence>
<name>A0A453G546_AEGTS</name>
<protein>
    <submittedName>
        <fullName evidence="3">Uncharacterized protein</fullName>
    </submittedName>
</protein>
<dbReference type="Gramene" id="AET3Gv20885900.7">
    <property type="protein sequence ID" value="AET3Gv20885900.7"/>
    <property type="gene ID" value="AET3Gv20885900"/>
</dbReference>
<dbReference type="InterPro" id="IPR001360">
    <property type="entry name" value="Glyco_hydro_1"/>
</dbReference>
<reference evidence="4" key="1">
    <citation type="journal article" date="2014" name="Science">
        <title>Ancient hybridizations among the ancestral genomes of bread wheat.</title>
        <authorList>
            <consortium name="International Wheat Genome Sequencing Consortium,"/>
            <person name="Marcussen T."/>
            <person name="Sandve S.R."/>
            <person name="Heier L."/>
            <person name="Spannagl M."/>
            <person name="Pfeifer M."/>
            <person name="Jakobsen K.S."/>
            <person name="Wulff B.B."/>
            <person name="Steuernagel B."/>
            <person name="Mayer K.F."/>
            <person name="Olsen O.A."/>
        </authorList>
    </citation>
    <scope>NUCLEOTIDE SEQUENCE [LARGE SCALE GENOMIC DNA]</scope>
    <source>
        <strain evidence="4">cv. AL8/78</strain>
    </source>
</reference>
<proteinExistence type="inferred from homology"/>
<dbReference type="Gene3D" id="3.20.20.80">
    <property type="entry name" value="Glycosidases"/>
    <property type="match status" value="1"/>
</dbReference>
<reference evidence="3" key="5">
    <citation type="journal article" date="2021" name="G3 (Bethesda)">
        <title>Aegilops tauschii genome assembly Aet v5.0 features greater sequence contiguity and improved annotation.</title>
        <authorList>
            <person name="Wang L."/>
            <person name="Zhu T."/>
            <person name="Rodriguez J.C."/>
            <person name="Deal K.R."/>
            <person name="Dubcovsky J."/>
            <person name="McGuire P.E."/>
            <person name="Lux T."/>
            <person name="Spannagl M."/>
            <person name="Mayer K.F.X."/>
            <person name="Baldrich P."/>
            <person name="Meyers B.C."/>
            <person name="Huo N."/>
            <person name="Gu Y.Q."/>
            <person name="Zhou H."/>
            <person name="Devos K.M."/>
            <person name="Bennetzen J.L."/>
            <person name="Unver T."/>
            <person name="Budak H."/>
            <person name="Gulick P.J."/>
            <person name="Galiba G."/>
            <person name="Kalapos B."/>
            <person name="Nelson D.R."/>
            <person name="Li P."/>
            <person name="You F.M."/>
            <person name="Luo M.C."/>
            <person name="Dvorak J."/>
        </authorList>
    </citation>
    <scope>NUCLEOTIDE SEQUENCE [LARGE SCALE GENOMIC DNA]</scope>
    <source>
        <strain evidence="3">cv. AL8/78</strain>
    </source>
</reference>
<organism evidence="3 4">
    <name type="scientific">Aegilops tauschii subsp. strangulata</name>
    <name type="common">Goatgrass</name>
    <dbReference type="NCBI Taxonomy" id="200361"/>
    <lineage>
        <taxon>Eukaryota</taxon>
        <taxon>Viridiplantae</taxon>
        <taxon>Streptophyta</taxon>
        <taxon>Embryophyta</taxon>
        <taxon>Tracheophyta</taxon>
        <taxon>Spermatophyta</taxon>
        <taxon>Magnoliopsida</taxon>
        <taxon>Liliopsida</taxon>
        <taxon>Poales</taxon>
        <taxon>Poaceae</taxon>
        <taxon>BOP clade</taxon>
        <taxon>Pooideae</taxon>
        <taxon>Triticodae</taxon>
        <taxon>Triticeae</taxon>
        <taxon>Triticinae</taxon>
        <taxon>Aegilops</taxon>
    </lineage>
</organism>
<dbReference type="PANTHER" id="PTHR10353">
    <property type="entry name" value="GLYCOSYL HYDROLASE"/>
    <property type="match status" value="1"/>
</dbReference>
<evidence type="ECO:0000313" key="4">
    <source>
        <dbReference type="Proteomes" id="UP000015105"/>
    </source>
</evidence>
<reference evidence="3" key="4">
    <citation type="submission" date="2019-03" db="UniProtKB">
        <authorList>
            <consortium name="EnsemblPlants"/>
        </authorList>
    </citation>
    <scope>IDENTIFICATION</scope>
</reference>
<dbReference type="GO" id="GO:0005975">
    <property type="term" value="P:carbohydrate metabolic process"/>
    <property type="evidence" value="ECO:0007669"/>
    <property type="project" value="InterPro"/>
</dbReference>
<evidence type="ECO:0000256" key="2">
    <source>
        <dbReference type="RuleBase" id="RU003690"/>
    </source>
</evidence>
<keyword evidence="4" id="KW-1185">Reference proteome</keyword>
<comment type="similarity">
    <text evidence="1 2">Belongs to the glycosyl hydrolase 1 family.</text>
</comment>
<accession>A0A453G546</accession>
<dbReference type="PANTHER" id="PTHR10353:SF310">
    <property type="entry name" value="BETA-GLUCOSIDASE 42"/>
    <property type="match status" value="1"/>
</dbReference>
<dbReference type="EnsemblPlants" id="AET3Gv20885900.7">
    <property type="protein sequence ID" value="AET3Gv20885900.7"/>
    <property type="gene ID" value="AET3Gv20885900"/>
</dbReference>
<dbReference type="InterPro" id="IPR017853">
    <property type="entry name" value="GH"/>
</dbReference>
<dbReference type="GO" id="GO:0008422">
    <property type="term" value="F:beta-glucosidase activity"/>
    <property type="evidence" value="ECO:0007669"/>
    <property type="project" value="TreeGrafter"/>
</dbReference>
<dbReference type="Proteomes" id="UP000015105">
    <property type="component" value="Chromosome 3D"/>
</dbReference>
<evidence type="ECO:0000256" key="1">
    <source>
        <dbReference type="ARBA" id="ARBA00010838"/>
    </source>
</evidence>
<reference evidence="4" key="2">
    <citation type="journal article" date="2017" name="Nat. Plants">
        <title>The Aegilops tauschii genome reveals multiple impacts of transposons.</title>
        <authorList>
            <person name="Zhao G."/>
            <person name="Zou C."/>
            <person name="Li K."/>
            <person name="Wang K."/>
            <person name="Li T."/>
            <person name="Gao L."/>
            <person name="Zhang X."/>
            <person name="Wang H."/>
            <person name="Yang Z."/>
            <person name="Liu X."/>
            <person name="Jiang W."/>
            <person name="Mao L."/>
            <person name="Kong X."/>
            <person name="Jiao Y."/>
            <person name="Jia J."/>
        </authorList>
    </citation>
    <scope>NUCLEOTIDE SEQUENCE [LARGE SCALE GENOMIC DNA]</scope>
    <source>
        <strain evidence="4">cv. AL8/78</strain>
    </source>
</reference>
<evidence type="ECO:0000313" key="3">
    <source>
        <dbReference type="EnsemblPlants" id="AET3Gv20885900.7"/>
    </source>
</evidence>
<dbReference type="SUPFAM" id="SSF51445">
    <property type="entry name" value="(Trans)glycosidases"/>
    <property type="match status" value="1"/>
</dbReference>